<dbReference type="InterPro" id="IPR017441">
    <property type="entry name" value="Protein_kinase_ATP_BS"/>
</dbReference>
<dbReference type="Gene3D" id="3.30.200.20">
    <property type="entry name" value="Phosphorylase Kinase, domain 1"/>
    <property type="match status" value="1"/>
</dbReference>
<dbReference type="AlphaFoldDB" id="A0AAY4AN65"/>
<keyword evidence="6 9" id="KW-0067">ATP-binding</keyword>
<comment type="similarity">
    <text evidence="10">Belongs to the protein kinase superfamily.</text>
</comment>
<dbReference type="Gene3D" id="1.10.510.10">
    <property type="entry name" value="Transferase(Phosphotransferase) domain 1"/>
    <property type="match status" value="1"/>
</dbReference>
<dbReference type="InterPro" id="IPR008271">
    <property type="entry name" value="Ser/Thr_kinase_AS"/>
</dbReference>
<dbReference type="PANTHER" id="PTHR24346">
    <property type="entry name" value="MAP/MICROTUBULE AFFINITY-REGULATING KINASE"/>
    <property type="match status" value="1"/>
</dbReference>
<evidence type="ECO:0000256" key="10">
    <source>
        <dbReference type="RuleBase" id="RU000304"/>
    </source>
</evidence>
<dbReference type="InterPro" id="IPR011009">
    <property type="entry name" value="Kinase-like_dom_sf"/>
</dbReference>
<proteinExistence type="inferred from homology"/>
<evidence type="ECO:0000256" key="7">
    <source>
        <dbReference type="ARBA" id="ARBA00047899"/>
    </source>
</evidence>
<evidence type="ECO:0000259" key="13">
    <source>
        <dbReference type="PROSITE" id="PS50011"/>
    </source>
</evidence>
<keyword evidence="12" id="KW-0472">Membrane</keyword>
<evidence type="ECO:0000256" key="2">
    <source>
        <dbReference type="ARBA" id="ARBA00022527"/>
    </source>
</evidence>
<evidence type="ECO:0000256" key="1">
    <source>
        <dbReference type="ARBA" id="ARBA00012513"/>
    </source>
</evidence>
<dbReference type="GO" id="GO:0004674">
    <property type="term" value="F:protein serine/threonine kinase activity"/>
    <property type="evidence" value="ECO:0007669"/>
    <property type="project" value="UniProtKB-KW"/>
</dbReference>
<protein>
    <recommendedName>
        <fullName evidence="1">non-specific serine/threonine protein kinase</fullName>
        <ecNumber evidence="1">2.7.11.1</ecNumber>
    </recommendedName>
</protein>
<reference evidence="14" key="3">
    <citation type="submission" date="2025-09" db="UniProtKB">
        <authorList>
            <consortium name="Ensembl"/>
        </authorList>
    </citation>
    <scope>IDENTIFICATION</scope>
</reference>
<dbReference type="PROSITE" id="PS00108">
    <property type="entry name" value="PROTEIN_KINASE_ST"/>
    <property type="match status" value="1"/>
</dbReference>
<keyword evidence="12" id="KW-0812">Transmembrane</keyword>
<evidence type="ECO:0000256" key="6">
    <source>
        <dbReference type="ARBA" id="ARBA00022840"/>
    </source>
</evidence>
<keyword evidence="12" id="KW-1133">Transmembrane helix</keyword>
<dbReference type="SMART" id="SM00220">
    <property type="entry name" value="S_TKc"/>
    <property type="match status" value="1"/>
</dbReference>
<dbReference type="FunFam" id="1.10.510.10:FF:000351">
    <property type="entry name" value="PAS domain-containing serine/threonine-protein kinase"/>
    <property type="match status" value="1"/>
</dbReference>
<reference evidence="14" key="2">
    <citation type="submission" date="2025-08" db="UniProtKB">
        <authorList>
            <consortium name="Ensembl"/>
        </authorList>
    </citation>
    <scope>IDENTIFICATION</scope>
</reference>
<keyword evidence="3" id="KW-0808">Transferase</keyword>
<dbReference type="EC" id="2.7.11.1" evidence="1"/>
<dbReference type="GeneTree" id="ENSGT00940000159035"/>
<feature type="compositionally biased region" description="Polar residues" evidence="11">
    <location>
        <begin position="42"/>
        <end position="68"/>
    </location>
</feature>
<feature type="domain" description="Protein kinase" evidence="13">
    <location>
        <begin position="160"/>
        <end position="412"/>
    </location>
</feature>
<evidence type="ECO:0000313" key="15">
    <source>
        <dbReference type="Proteomes" id="UP000694580"/>
    </source>
</evidence>
<dbReference type="Pfam" id="PF00069">
    <property type="entry name" value="Pkinase"/>
    <property type="match status" value="1"/>
</dbReference>
<dbReference type="FunFam" id="3.30.200.20:FF:000346">
    <property type="entry name" value="PAS domain-containing serine/threonine-protein kinase"/>
    <property type="match status" value="1"/>
</dbReference>
<dbReference type="Ensembl" id="ENSDCDT00010010786.1">
    <property type="protein sequence ID" value="ENSDCDP00010010288.1"/>
    <property type="gene ID" value="ENSDCDG00010004562.1"/>
</dbReference>
<feature type="binding site" evidence="9">
    <location>
        <position position="198"/>
    </location>
    <ligand>
        <name>ATP</name>
        <dbReference type="ChEBI" id="CHEBI:30616"/>
    </ligand>
</feature>
<evidence type="ECO:0000256" key="4">
    <source>
        <dbReference type="ARBA" id="ARBA00022741"/>
    </source>
</evidence>
<comment type="catalytic activity">
    <reaction evidence="8">
        <text>L-seryl-[protein] + ATP = O-phospho-L-seryl-[protein] + ADP + H(+)</text>
        <dbReference type="Rhea" id="RHEA:17989"/>
        <dbReference type="Rhea" id="RHEA-COMP:9863"/>
        <dbReference type="Rhea" id="RHEA-COMP:11604"/>
        <dbReference type="ChEBI" id="CHEBI:15378"/>
        <dbReference type="ChEBI" id="CHEBI:29999"/>
        <dbReference type="ChEBI" id="CHEBI:30616"/>
        <dbReference type="ChEBI" id="CHEBI:83421"/>
        <dbReference type="ChEBI" id="CHEBI:456216"/>
        <dbReference type="EC" id="2.7.11.1"/>
    </reaction>
</comment>
<keyword evidence="2 10" id="KW-0723">Serine/threonine-protein kinase</keyword>
<evidence type="ECO:0000256" key="11">
    <source>
        <dbReference type="SAM" id="MobiDB-lite"/>
    </source>
</evidence>
<dbReference type="Proteomes" id="UP000694580">
    <property type="component" value="Chromosome 4"/>
</dbReference>
<evidence type="ECO:0000256" key="8">
    <source>
        <dbReference type="ARBA" id="ARBA00048679"/>
    </source>
</evidence>
<dbReference type="SUPFAM" id="SSF56112">
    <property type="entry name" value="Protein kinase-like (PK-like)"/>
    <property type="match status" value="1"/>
</dbReference>
<dbReference type="GO" id="GO:0005829">
    <property type="term" value="C:cytosol"/>
    <property type="evidence" value="ECO:0007669"/>
    <property type="project" value="TreeGrafter"/>
</dbReference>
<dbReference type="PROSITE" id="PS00107">
    <property type="entry name" value="PROTEIN_KINASE_ATP"/>
    <property type="match status" value="1"/>
</dbReference>
<evidence type="ECO:0000313" key="14">
    <source>
        <dbReference type="Ensembl" id="ENSDCDP00010010288.1"/>
    </source>
</evidence>
<accession>A0AAY4AN65</accession>
<dbReference type="GO" id="GO:0045719">
    <property type="term" value="P:negative regulation of glycogen biosynthetic process"/>
    <property type="evidence" value="ECO:0007669"/>
    <property type="project" value="TreeGrafter"/>
</dbReference>
<feature type="transmembrane region" description="Helical" evidence="12">
    <location>
        <begin position="92"/>
        <end position="114"/>
    </location>
</feature>
<dbReference type="GO" id="GO:0005634">
    <property type="term" value="C:nucleus"/>
    <property type="evidence" value="ECO:0007669"/>
    <property type="project" value="TreeGrafter"/>
</dbReference>
<keyword evidence="4 9" id="KW-0547">Nucleotide-binding</keyword>
<evidence type="ECO:0000256" key="5">
    <source>
        <dbReference type="ARBA" id="ARBA00022777"/>
    </source>
</evidence>
<reference evidence="14 15" key="1">
    <citation type="submission" date="2020-06" db="EMBL/GenBank/DDBJ databases">
        <authorList>
            <consortium name="Wellcome Sanger Institute Data Sharing"/>
        </authorList>
    </citation>
    <scope>NUCLEOTIDE SEQUENCE [LARGE SCALE GENOMIC DNA]</scope>
</reference>
<dbReference type="GO" id="GO:0005524">
    <property type="term" value="F:ATP binding"/>
    <property type="evidence" value="ECO:0007669"/>
    <property type="project" value="UniProtKB-UniRule"/>
</dbReference>
<keyword evidence="15" id="KW-1185">Reference proteome</keyword>
<dbReference type="PROSITE" id="PS50011">
    <property type="entry name" value="PROTEIN_KINASE_DOM"/>
    <property type="match status" value="1"/>
</dbReference>
<keyword evidence="5" id="KW-0418">Kinase</keyword>
<evidence type="ECO:0000256" key="3">
    <source>
        <dbReference type="ARBA" id="ARBA00022679"/>
    </source>
</evidence>
<feature type="compositionally biased region" description="Basic and acidic residues" evidence="11">
    <location>
        <begin position="16"/>
        <end position="34"/>
    </location>
</feature>
<dbReference type="InterPro" id="IPR000719">
    <property type="entry name" value="Prot_kinase_dom"/>
</dbReference>
<name>A0AAY4AN65_9TELE</name>
<sequence>MVESDSETETSAVRRGVREKIPSQQRKDDFEGHKVPALVHQHVSNDLQLSGGIPTTSTPKRSQPNGAESHSAPEIREGTFEGNCYHKDGTPLGISLFLAFGVLLQDSLLIWLFAHPGEIFIFSSSEMVQRSQEADKGNMLHSTLDLEHSRACEGQFDEEYRPQRAVGKGAFGFVWQAYRRTDGKEVVVKFIKKSRIVKDSWVDDPDMGRVSQEIAILTRLDHRNIVKVLEVFDNELFFQMVMEKHGNGMDLFEFIEKQPHLDEPLASYIFRQLVAAVSYLRNRGILHRDIKDENIIIDQSFHIRLIDFGSATVMEQGKLFYVFCGTLEYCSPEVLEGNPYEGPELEMWSLGVLLYTLIFGENPFCNVEETLEAKLKPPYPVSSELDGLLHGLLHPQPGMRITLEELVLEPWIRQPINLGEYNWREVFPSSHGEMSLAALEEELQKYLLIE</sequence>
<dbReference type="GO" id="GO:0035556">
    <property type="term" value="P:intracellular signal transduction"/>
    <property type="evidence" value="ECO:0007669"/>
    <property type="project" value="TreeGrafter"/>
</dbReference>
<feature type="region of interest" description="Disordered" evidence="11">
    <location>
        <begin position="1"/>
        <end position="74"/>
    </location>
</feature>
<evidence type="ECO:0000256" key="12">
    <source>
        <dbReference type="SAM" id="Phobius"/>
    </source>
</evidence>
<organism evidence="14 15">
    <name type="scientific">Denticeps clupeoides</name>
    <name type="common">denticle herring</name>
    <dbReference type="NCBI Taxonomy" id="299321"/>
    <lineage>
        <taxon>Eukaryota</taxon>
        <taxon>Metazoa</taxon>
        <taxon>Chordata</taxon>
        <taxon>Craniata</taxon>
        <taxon>Vertebrata</taxon>
        <taxon>Euteleostomi</taxon>
        <taxon>Actinopterygii</taxon>
        <taxon>Neopterygii</taxon>
        <taxon>Teleostei</taxon>
        <taxon>Clupei</taxon>
        <taxon>Clupeiformes</taxon>
        <taxon>Denticipitoidei</taxon>
        <taxon>Denticipitidae</taxon>
        <taxon>Denticeps</taxon>
    </lineage>
</organism>
<comment type="catalytic activity">
    <reaction evidence="7">
        <text>L-threonyl-[protein] + ATP = O-phospho-L-threonyl-[protein] + ADP + H(+)</text>
        <dbReference type="Rhea" id="RHEA:46608"/>
        <dbReference type="Rhea" id="RHEA-COMP:11060"/>
        <dbReference type="Rhea" id="RHEA-COMP:11605"/>
        <dbReference type="ChEBI" id="CHEBI:15378"/>
        <dbReference type="ChEBI" id="CHEBI:30013"/>
        <dbReference type="ChEBI" id="CHEBI:30616"/>
        <dbReference type="ChEBI" id="CHEBI:61977"/>
        <dbReference type="ChEBI" id="CHEBI:456216"/>
        <dbReference type="EC" id="2.7.11.1"/>
    </reaction>
</comment>
<evidence type="ECO:0000256" key="9">
    <source>
        <dbReference type="PROSITE-ProRule" id="PRU10141"/>
    </source>
</evidence>
<dbReference type="PANTHER" id="PTHR24346:SF51">
    <property type="entry name" value="PAS DOMAIN-CONTAINING SERINE_THREONINE-PROTEIN KINASE"/>
    <property type="match status" value="1"/>
</dbReference>